<evidence type="ECO:0000256" key="1">
    <source>
        <dbReference type="SAM" id="MobiDB-lite"/>
    </source>
</evidence>
<organism evidence="2 3">
    <name type="scientific">Microbispora corallina</name>
    <dbReference type="NCBI Taxonomy" id="83302"/>
    <lineage>
        <taxon>Bacteria</taxon>
        <taxon>Bacillati</taxon>
        <taxon>Actinomycetota</taxon>
        <taxon>Actinomycetes</taxon>
        <taxon>Streptosporangiales</taxon>
        <taxon>Streptosporangiaceae</taxon>
        <taxon>Microbispora</taxon>
    </lineage>
</organism>
<keyword evidence="3" id="KW-1185">Reference proteome</keyword>
<accession>A0ABQ4GA39</accession>
<evidence type="ECO:0000313" key="2">
    <source>
        <dbReference type="EMBL" id="GIH43940.1"/>
    </source>
</evidence>
<feature type="compositionally biased region" description="Basic and acidic residues" evidence="1">
    <location>
        <begin position="374"/>
        <end position="388"/>
    </location>
</feature>
<gene>
    <name evidence="2" type="ORF">Mco01_69400</name>
</gene>
<comment type="caution">
    <text evidence="2">The sequence shown here is derived from an EMBL/GenBank/DDBJ whole genome shotgun (WGS) entry which is preliminary data.</text>
</comment>
<reference evidence="2 3" key="1">
    <citation type="submission" date="2021-01" db="EMBL/GenBank/DDBJ databases">
        <title>Whole genome shotgun sequence of Microbispora corallina NBRC 16416.</title>
        <authorList>
            <person name="Komaki H."/>
            <person name="Tamura T."/>
        </authorList>
    </citation>
    <scope>NUCLEOTIDE SEQUENCE [LARGE SCALE GENOMIC DNA]</scope>
    <source>
        <strain evidence="2 3">NBRC 16416</strain>
    </source>
</reference>
<sequence length="415" mass="42704">MRGLRPMVLVAAMIAPAILASGLLAAQFSGYEKMARGSAAEERGSQGGTKPARVQGPVAPVPDDGPLVEPPAVMAPGVMPGIPEQMGSEPLRPTRVLNVKRLADRRPAEHARRHKHRKGRHGKRKAAPVPVQAGPAGVLALGAGASAQTGAGGFSGTAAAGQGGLGSATLFGLPAAHDQVPNTSVAQAAESGPTSGRNGLYAGAARQGQVPDAHQPAISGQDQQAGASREVGLAQQQAGLAQQAQQQVTNPQQQAGGAQQSAAAQQQVANAQQHAGTVQQQVANGQQQVGAAQQSAAGQQVANPQQQAGAAQQQSAAGQQSGAGQQQAGAVQQGLLDPTPMPEPYGPARIYEGLIRIDQPQIQAPALGPAPGRRLREQPRTEEPEPHPQESSLMCPPEWRDTWLWELCQDHEAQL</sequence>
<proteinExistence type="predicted"/>
<feature type="region of interest" description="Disordered" evidence="1">
    <location>
        <begin position="105"/>
        <end position="128"/>
    </location>
</feature>
<feature type="region of interest" description="Disordered" evidence="1">
    <location>
        <begin position="242"/>
        <end position="261"/>
    </location>
</feature>
<feature type="compositionally biased region" description="Basic residues" evidence="1">
    <location>
        <begin position="111"/>
        <end position="126"/>
    </location>
</feature>
<feature type="compositionally biased region" description="Low complexity" evidence="1">
    <location>
        <begin position="295"/>
        <end position="334"/>
    </location>
</feature>
<dbReference type="Proteomes" id="UP000603904">
    <property type="component" value="Unassembled WGS sequence"/>
</dbReference>
<name>A0ABQ4GA39_9ACTN</name>
<dbReference type="EMBL" id="BOOC01000049">
    <property type="protein sequence ID" value="GIH43940.1"/>
    <property type="molecule type" value="Genomic_DNA"/>
</dbReference>
<feature type="region of interest" description="Disordered" evidence="1">
    <location>
        <begin position="184"/>
        <end position="234"/>
    </location>
</feature>
<feature type="region of interest" description="Disordered" evidence="1">
    <location>
        <begin position="295"/>
        <end position="396"/>
    </location>
</feature>
<feature type="compositionally biased region" description="Polar residues" evidence="1">
    <location>
        <begin position="184"/>
        <end position="197"/>
    </location>
</feature>
<protein>
    <submittedName>
        <fullName evidence="2">Uncharacterized protein</fullName>
    </submittedName>
</protein>
<evidence type="ECO:0000313" key="3">
    <source>
        <dbReference type="Proteomes" id="UP000603904"/>
    </source>
</evidence>